<comment type="caution">
    <text evidence="2">The sequence shown here is derived from an EMBL/GenBank/DDBJ whole genome shotgun (WGS) entry which is preliminary data.</text>
</comment>
<gene>
    <name evidence="2" type="ORF">J0M35_02865</name>
</gene>
<dbReference type="Proteomes" id="UP000664277">
    <property type="component" value="Unassembled WGS sequence"/>
</dbReference>
<dbReference type="EMBL" id="JAFLCK010000002">
    <property type="protein sequence ID" value="MBN8659277.1"/>
    <property type="molecule type" value="Genomic_DNA"/>
</dbReference>
<evidence type="ECO:0000256" key="1">
    <source>
        <dbReference type="SAM" id="MobiDB-lite"/>
    </source>
</evidence>
<protein>
    <submittedName>
        <fullName evidence="2">Uncharacterized protein</fullName>
    </submittedName>
</protein>
<feature type="region of interest" description="Disordered" evidence="1">
    <location>
        <begin position="1"/>
        <end position="28"/>
    </location>
</feature>
<evidence type="ECO:0000313" key="3">
    <source>
        <dbReference type="Proteomes" id="UP000664277"/>
    </source>
</evidence>
<name>A0A8J7PDL4_9BACT</name>
<sequence>MQDESQKRQTEPDKGGPGGRRPTRVGSGAMPPFQSVCCSCMKLVHEATPVLPYMGAYVCAWCAQQGRRRPVKESEIANKVIAPWAEHELAVLAEYQASEAFLPFICYEGHVLVARTDGLVCPHCPGFILHWTYPWVLNGNWKQEL</sequence>
<evidence type="ECO:0000313" key="2">
    <source>
        <dbReference type="EMBL" id="MBN8659277.1"/>
    </source>
</evidence>
<reference evidence="2" key="1">
    <citation type="submission" date="2021-02" db="EMBL/GenBank/DDBJ databases">
        <title>Genome-Resolved Metagenomics of a Microbial Community Performing Photosynthetic Biological Nutrient Removal.</title>
        <authorList>
            <person name="Mcdaniel E.A."/>
        </authorList>
    </citation>
    <scope>NUCLEOTIDE SEQUENCE</scope>
    <source>
        <strain evidence="2">UWPOB_OBS1</strain>
    </source>
</reference>
<organism evidence="2 3">
    <name type="scientific">Candidatus Obscuribacter phosphatis</name>
    <dbReference type="NCBI Taxonomy" id="1906157"/>
    <lineage>
        <taxon>Bacteria</taxon>
        <taxon>Bacillati</taxon>
        <taxon>Candidatus Melainabacteria</taxon>
        <taxon>Candidatus Obscuribacterales</taxon>
        <taxon>Candidatus Obscuribacteraceae</taxon>
        <taxon>Candidatus Obscuribacter</taxon>
    </lineage>
</organism>
<feature type="compositionally biased region" description="Basic and acidic residues" evidence="1">
    <location>
        <begin position="1"/>
        <end position="14"/>
    </location>
</feature>
<dbReference type="AlphaFoldDB" id="A0A8J7PDL4"/>
<accession>A0A8J7PDL4</accession>
<proteinExistence type="predicted"/>